<evidence type="ECO:0000313" key="1">
    <source>
        <dbReference type="EMBL" id="MFC4035026.1"/>
    </source>
</evidence>
<organism evidence="1 2">
    <name type="scientific">Streptomyces polygonati</name>
    <dbReference type="NCBI Taxonomy" id="1617087"/>
    <lineage>
        <taxon>Bacteria</taxon>
        <taxon>Bacillati</taxon>
        <taxon>Actinomycetota</taxon>
        <taxon>Actinomycetes</taxon>
        <taxon>Kitasatosporales</taxon>
        <taxon>Streptomycetaceae</taxon>
        <taxon>Streptomyces</taxon>
    </lineage>
</organism>
<reference evidence="2" key="1">
    <citation type="journal article" date="2019" name="Int. J. Syst. Evol. Microbiol.">
        <title>The Global Catalogue of Microorganisms (GCM) 10K type strain sequencing project: providing services to taxonomists for standard genome sequencing and annotation.</title>
        <authorList>
            <consortium name="The Broad Institute Genomics Platform"/>
            <consortium name="The Broad Institute Genome Sequencing Center for Infectious Disease"/>
            <person name="Wu L."/>
            <person name="Ma J."/>
        </authorList>
    </citation>
    <scope>NUCLEOTIDE SEQUENCE [LARGE SCALE GENOMIC DNA]</scope>
    <source>
        <strain evidence="2">CGMCC 4.7237</strain>
    </source>
</reference>
<accession>A0ABV8HYV4</accession>
<evidence type="ECO:0000313" key="2">
    <source>
        <dbReference type="Proteomes" id="UP001595765"/>
    </source>
</evidence>
<dbReference type="Proteomes" id="UP001595765">
    <property type="component" value="Unassembled WGS sequence"/>
</dbReference>
<keyword evidence="2" id="KW-1185">Reference proteome</keyword>
<dbReference type="EMBL" id="JBHSBB010000019">
    <property type="protein sequence ID" value="MFC4035026.1"/>
    <property type="molecule type" value="Genomic_DNA"/>
</dbReference>
<sequence>MTAGSEDGTDFDFAAAELLSSVLSQLSEKVNWLAWVRATQAGKCLDPVGGSWEGARRHQFDHRSASHQAALASLAAEALTARQQVDNAITHAFAARQAGPH</sequence>
<comment type="caution">
    <text evidence="1">The sequence shown here is derived from an EMBL/GenBank/DDBJ whole genome shotgun (WGS) entry which is preliminary data.</text>
</comment>
<proteinExistence type="predicted"/>
<protein>
    <submittedName>
        <fullName evidence="1">Uncharacterized protein</fullName>
    </submittedName>
</protein>
<name>A0ABV8HYV4_9ACTN</name>
<gene>
    <name evidence="1" type="ORF">ACFO3J_26665</name>
</gene>
<dbReference type="RefSeq" id="WP_386434228.1">
    <property type="nucleotide sequence ID" value="NZ_JBHSBB010000019.1"/>
</dbReference>